<keyword evidence="2" id="KW-1185">Reference proteome</keyword>
<dbReference type="Pfam" id="PF14223">
    <property type="entry name" value="Retrotran_gag_2"/>
    <property type="match status" value="1"/>
</dbReference>
<sequence length="191" mass="21469">MKSHTMVEPSEDNGDNASVEISRRHVVHSTSLCGEARRLARFKFGGFSIHSTRSVAYIVDPLYYISFFFALIHDAHTTCDVWNITTQLFEAVTSAKLSRICHDLHSLKKCTLSLFEYVAKIQNICALIETFGSQISESEKVKVVLAALPPEFDIVLTLASFSIETLLFQRLVDVLLEYETRLAGVVQELPL</sequence>
<dbReference type="PANTHER" id="PTHR47481:SF10">
    <property type="entry name" value="COPIA-LIKE POLYPROTEIN_RETROTRANSPOSON"/>
    <property type="match status" value="1"/>
</dbReference>
<protein>
    <submittedName>
        <fullName evidence="1">Uncharacterized protein</fullName>
    </submittedName>
</protein>
<evidence type="ECO:0000313" key="1">
    <source>
        <dbReference type="EMBL" id="KAK5837146.1"/>
    </source>
</evidence>
<comment type="caution">
    <text evidence="1">The sequence shown here is derived from an EMBL/GenBank/DDBJ whole genome shotgun (WGS) entry which is preliminary data.</text>
</comment>
<gene>
    <name evidence="1" type="ORF">PVK06_012956</name>
</gene>
<reference evidence="1 2" key="1">
    <citation type="submission" date="2023-03" db="EMBL/GenBank/DDBJ databases">
        <title>WGS of Gossypium arboreum.</title>
        <authorList>
            <person name="Yu D."/>
        </authorList>
    </citation>
    <scope>NUCLEOTIDE SEQUENCE [LARGE SCALE GENOMIC DNA]</scope>
    <source>
        <tissue evidence="1">Leaf</tissue>
    </source>
</reference>
<organism evidence="1 2">
    <name type="scientific">Gossypium arboreum</name>
    <name type="common">Tree cotton</name>
    <name type="synonym">Gossypium nanking</name>
    <dbReference type="NCBI Taxonomy" id="29729"/>
    <lineage>
        <taxon>Eukaryota</taxon>
        <taxon>Viridiplantae</taxon>
        <taxon>Streptophyta</taxon>
        <taxon>Embryophyta</taxon>
        <taxon>Tracheophyta</taxon>
        <taxon>Spermatophyta</taxon>
        <taxon>Magnoliopsida</taxon>
        <taxon>eudicotyledons</taxon>
        <taxon>Gunneridae</taxon>
        <taxon>Pentapetalae</taxon>
        <taxon>rosids</taxon>
        <taxon>malvids</taxon>
        <taxon>Malvales</taxon>
        <taxon>Malvaceae</taxon>
        <taxon>Malvoideae</taxon>
        <taxon>Gossypium</taxon>
    </lineage>
</organism>
<dbReference type="Proteomes" id="UP001358586">
    <property type="component" value="Chromosome 4"/>
</dbReference>
<accession>A0ABR0QCW0</accession>
<evidence type="ECO:0000313" key="2">
    <source>
        <dbReference type="Proteomes" id="UP001358586"/>
    </source>
</evidence>
<dbReference type="EMBL" id="JARKNE010000004">
    <property type="protein sequence ID" value="KAK5837146.1"/>
    <property type="molecule type" value="Genomic_DNA"/>
</dbReference>
<proteinExistence type="predicted"/>
<name>A0ABR0QCW0_GOSAR</name>
<dbReference type="PANTHER" id="PTHR47481">
    <property type="match status" value="1"/>
</dbReference>